<dbReference type="GO" id="GO:0005524">
    <property type="term" value="F:ATP binding"/>
    <property type="evidence" value="ECO:0007669"/>
    <property type="project" value="InterPro"/>
</dbReference>
<protein>
    <submittedName>
        <fullName evidence="2">DNA replication protein</fullName>
    </submittedName>
</protein>
<feature type="domain" description="IstB-like ATP-binding" evidence="1">
    <location>
        <begin position="131"/>
        <end position="235"/>
    </location>
</feature>
<dbReference type="STRING" id="61635.BN85306450"/>
<proteinExistence type="predicted"/>
<gene>
    <name evidence="2" type="primary">dnaC</name>
    <name evidence="2" type="ORF">BN85306450</name>
</gene>
<dbReference type="SUPFAM" id="SSF52540">
    <property type="entry name" value="P-loop containing nucleoside triphosphate hydrolases"/>
    <property type="match status" value="1"/>
</dbReference>
<dbReference type="Pfam" id="PF01695">
    <property type="entry name" value="IstB_IS21"/>
    <property type="match status" value="1"/>
</dbReference>
<name>U4KN63_9MOLU</name>
<evidence type="ECO:0000313" key="2">
    <source>
        <dbReference type="EMBL" id="CCV65666.1"/>
    </source>
</evidence>
<dbReference type="Proteomes" id="UP000032737">
    <property type="component" value="Chromosome"/>
</dbReference>
<dbReference type="HOGENOM" id="CLU_077384_1_0_14"/>
<dbReference type="InterPro" id="IPR027417">
    <property type="entry name" value="P-loop_NTPase"/>
</dbReference>
<evidence type="ECO:0000259" key="1">
    <source>
        <dbReference type="Pfam" id="PF01695"/>
    </source>
</evidence>
<organism evidence="2 3">
    <name type="scientific">Acholeplasma brassicae</name>
    <dbReference type="NCBI Taxonomy" id="61635"/>
    <lineage>
        <taxon>Bacteria</taxon>
        <taxon>Bacillati</taxon>
        <taxon>Mycoplasmatota</taxon>
        <taxon>Mollicutes</taxon>
        <taxon>Acholeplasmatales</taxon>
        <taxon>Acholeplasmataceae</taxon>
        <taxon>Acholeplasma</taxon>
    </lineage>
</organism>
<dbReference type="Gene3D" id="3.40.50.300">
    <property type="entry name" value="P-loop containing nucleotide triphosphate hydrolases"/>
    <property type="match status" value="1"/>
</dbReference>
<dbReference type="PANTHER" id="PTHR30050:SF8">
    <property type="entry name" value="PRIMOSOMAL PROTEIN DNAI"/>
    <property type="match status" value="1"/>
</dbReference>
<dbReference type="GO" id="GO:0006260">
    <property type="term" value="P:DNA replication"/>
    <property type="evidence" value="ECO:0007669"/>
    <property type="project" value="TreeGrafter"/>
</dbReference>
<sequence>MIKYSDLRLIVQSFEETKNLDIKDQDLPMVCQYIELKKDFDPNDITIRFEPVLRLEPYVFIEYIPSKTHQAYMKEKEKLSHIDTFYHSDYVIEATFEQFEPFNSERRLLLEKAKSFCERFEKGKFIKGLYIFGQYRTGKTYLLSAIVNELAKKEVNSIFAYFPDLIRYLKSAISDHSLEEKVKALKTCDLLVLDDLGSENMTPWFRDEIFGPILQHRLSVGLPLLVSSNLNMKALISTYVDSGNETDQLKATRLVSRIYDLTEPVEMSQKRYK</sequence>
<dbReference type="RefSeq" id="WP_030004526.1">
    <property type="nucleotide sequence ID" value="NC_022549.1"/>
</dbReference>
<dbReference type="EMBL" id="FO681348">
    <property type="protein sequence ID" value="CCV65666.1"/>
    <property type="molecule type" value="Genomic_DNA"/>
</dbReference>
<keyword evidence="3" id="KW-1185">Reference proteome</keyword>
<dbReference type="OrthoDB" id="61127at2"/>
<dbReference type="InterPro" id="IPR002611">
    <property type="entry name" value="IstB_ATP-bd"/>
</dbReference>
<evidence type="ECO:0000313" key="3">
    <source>
        <dbReference type="Proteomes" id="UP000032737"/>
    </source>
</evidence>
<reference evidence="2 3" key="1">
    <citation type="journal article" date="2013" name="J. Mol. Microbiol. Biotechnol.">
        <title>Analysis of the Complete Genomes of Acholeplasma brassicae , A. palmae and A. laidlawii and Their Comparison to the Obligate Parasites from ' Candidatus Phytoplasma'.</title>
        <authorList>
            <person name="Kube M."/>
            <person name="Siewert C."/>
            <person name="Migdoll A.M."/>
            <person name="Duduk B."/>
            <person name="Holz S."/>
            <person name="Rabus R."/>
            <person name="Seemuller E."/>
            <person name="Mitrovic J."/>
            <person name="Muller I."/>
            <person name="Buttner C."/>
            <person name="Reinhardt R."/>
        </authorList>
    </citation>
    <scope>NUCLEOTIDE SEQUENCE [LARGE SCALE GENOMIC DNA]</scope>
    <source>
        <strain evidence="3">0502</strain>
    </source>
</reference>
<dbReference type="KEGG" id="abra:BN85306450"/>
<dbReference type="PANTHER" id="PTHR30050">
    <property type="entry name" value="CHROMOSOMAL REPLICATION INITIATOR PROTEIN DNAA"/>
    <property type="match status" value="1"/>
</dbReference>
<dbReference type="AlphaFoldDB" id="U4KN63"/>
<accession>U4KN63</accession>